<evidence type="ECO:0000313" key="2">
    <source>
        <dbReference type="EMBL" id="SES71129.1"/>
    </source>
</evidence>
<evidence type="ECO:0000256" key="1">
    <source>
        <dbReference type="SAM" id="Phobius"/>
    </source>
</evidence>
<feature type="transmembrane region" description="Helical" evidence="1">
    <location>
        <begin position="284"/>
        <end position="305"/>
    </location>
</feature>
<feature type="transmembrane region" description="Helical" evidence="1">
    <location>
        <begin position="100"/>
        <end position="118"/>
    </location>
</feature>
<proteinExistence type="predicted"/>
<gene>
    <name evidence="2" type="ORF">SAMN04487962_101280</name>
</gene>
<dbReference type="STRING" id="430453.SAMN04487962_101280"/>
<dbReference type="EMBL" id="FOHZ01000001">
    <property type="protein sequence ID" value="SES71129.1"/>
    <property type="molecule type" value="Genomic_DNA"/>
</dbReference>
<dbReference type="PANTHER" id="PTHR37308:SF1">
    <property type="entry name" value="POLYPRENYL-PHOSPHATE TRANSPORTER"/>
    <property type="match status" value="1"/>
</dbReference>
<dbReference type="Pfam" id="PF04018">
    <property type="entry name" value="VCA0040-like"/>
    <property type="match status" value="1"/>
</dbReference>
<name>A0A1H9YPR4_9GAMM</name>
<reference evidence="3" key="1">
    <citation type="submission" date="2016-10" db="EMBL/GenBank/DDBJ databases">
        <authorList>
            <person name="Varghese N."/>
            <person name="Submissions S."/>
        </authorList>
    </citation>
    <scope>NUCLEOTIDE SEQUENCE [LARGE SCALE GENOMIC DNA]</scope>
    <source>
        <strain evidence="3">CGMCC 1.6489</strain>
    </source>
</reference>
<sequence length="318" mass="33805">MKGFKHYAGVFIRGMAMGAADVVPGVSGGTVAFITGIYFRLLSAIAAVPSATINDLFRGRVRRFWNQVDGTFLVVLLTGILVSIATLANLITWALDAYPIALWSFFFGLILASVWHVFRQLKAPAAWLAMPVAGGAVFAWWVTTLSAGQVDPGALGFFLSGAVAICAMILPGLSGSFILLILGMYAPVLAAVRELDIALIGLFMAGCVLGLLSFARLLGYALRKGHDAVLAVLTGFMIGALNRVWPWQEVLSWRIDSGGARVPMEQVSVLPVRYAEVTGEPAQVPVAIMALIAGVGLVLVGEWLAGRSERRQSATADV</sequence>
<feature type="transmembrane region" description="Helical" evidence="1">
    <location>
        <begin position="125"/>
        <end position="142"/>
    </location>
</feature>
<keyword evidence="1" id="KW-1133">Transmembrane helix</keyword>
<evidence type="ECO:0000313" key="3">
    <source>
        <dbReference type="Proteomes" id="UP000198762"/>
    </source>
</evidence>
<dbReference type="Proteomes" id="UP000198762">
    <property type="component" value="Unassembled WGS sequence"/>
</dbReference>
<accession>A0A1H9YPR4</accession>
<dbReference type="AlphaFoldDB" id="A0A1H9YPR4"/>
<dbReference type="PANTHER" id="PTHR37308">
    <property type="entry name" value="INTEGRAL MEMBRANE PROTEIN"/>
    <property type="match status" value="1"/>
</dbReference>
<organism evidence="2 3">
    <name type="scientific">Marinobacter segnicrescens</name>
    <dbReference type="NCBI Taxonomy" id="430453"/>
    <lineage>
        <taxon>Bacteria</taxon>
        <taxon>Pseudomonadati</taxon>
        <taxon>Pseudomonadota</taxon>
        <taxon>Gammaproteobacteria</taxon>
        <taxon>Pseudomonadales</taxon>
        <taxon>Marinobacteraceae</taxon>
        <taxon>Marinobacter</taxon>
    </lineage>
</organism>
<keyword evidence="3" id="KW-1185">Reference proteome</keyword>
<keyword evidence="1" id="KW-0812">Transmembrane</keyword>
<dbReference type="InterPro" id="IPR007163">
    <property type="entry name" value="VCA0040-like"/>
</dbReference>
<feature type="transmembrane region" description="Helical" evidence="1">
    <location>
        <begin position="31"/>
        <end position="51"/>
    </location>
</feature>
<keyword evidence="1" id="KW-0472">Membrane</keyword>
<feature type="transmembrane region" description="Helical" evidence="1">
    <location>
        <begin position="72"/>
        <end position="94"/>
    </location>
</feature>
<feature type="transmembrane region" description="Helical" evidence="1">
    <location>
        <begin position="199"/>
        <end position="221"/>
    </location>
</feature>
<protein>
    <submittedName>
        <fullName evidence="2">Putative membrane protein</fullName>
    </submittedName>
</protein>